<dbReference type="Proteomes" id="UP000462014">
    <property type="component" value="Unassembled WGS sequence"/>
</dbReference>
<dbReference type="Gene3D" id="3.20.20.410">
    <property type="entry name" value="Protein of unknown function UPF0759"/>
    <property type="match status" value="1"/>
</dbReference>
<sequence>MKLTDNTTFYSGTSGIVLPVPNKTLFPEEFQDKSRLTYYASLFNSVEINSSFYKVPMAATVQKWAESVPANFQFTFKLWKEITHAKKLTFNREDVHHFMEVIGNAGHKKGCLLVQFPPSLKVADRFQLEKLLMVIQETNQGQQWKIALEFRDRSWYKEEIYDLLNAYQMGIVIHDKSSSASPLLGPATNFVYLRFHGPGGSYKGSYTDDFLYEYATYIKGWQDDGKVVYVYFNNTMGDAIQNLMTLNSYYKL</sequence>
<protein>
    <submittedName>
        <fullName evidence="1">DUF72 domain-containing protein</fullName>
    </submittedName>
</protein>
<dbReference type="Pfam" id="PF01904">
    <property type="entry name" value="DUF72"/>
    <property type="match status" value="1"/>
</dbReference>
<comment type="caution">
    <text evidence="1">The sequence shown here is derived from an EMBL/GenBank/DDBJ whole genome shotgun (WGS) entry which is preliminary data.</text>
</comment>
<accession>A0A7K1T155</accession>
<dbReference type="PANTHER" id="PTHR30348">
    <property type="entry name" value="UNCHARACTERIZED PROTEIN YECE"/>
    <property type="match status" value="1"/>
</dbReference>
<proteinExistence type="predicted"/>
<keyword evidence="2" id="KW-1185">Reference proteome</keyword>
<dbReference type="RefSeq" id="WP_157569433.1">
    <property type="nucleotide sequence ID" value="NZ_WPIK01000022.1"/>
</dbReference>
<dbReference type="InterPro" id="IPR036520">
    <property type="entry name" value="UPF0759_sf"/>
</dbReference>
<dbReference type="SUPFAM" id="SSF117396">
    <property type="entry name" value="TM1631-like"/>
    <property type="match status" value="1"/>
</dbReference>
<organism evidence="1 2">
    <name type="scientific">Mucilaginibacter arboris</name>
    <dbReference type="NCBI Taxonomy" id="2682090"/>
    <lineage>
        <taxon>Bacteria</taxon>
        <taxon>Pseudomonadati</taxon>
        <taxon>Bacteroidota</taxon>
        <taxon>Sphingobacteriia</taxon>
        <taxon>Sphingobacteriales</taxon>
        <taxon>Sphingobacteriaceae</taxon>
        <taxon>Mucilaginibacter</taxon>
    </lineage>
</organism>
<evidence type="ECO:0000313" key="1">
    <source>
        <dbReference type="EMBL" id="MVN23312.1"/>
    </source>
</evidence>
<dbReference type="PANTHER" id="PTHR30348:SF14">
    <property type="entry name" value="BLR8050 PROTEIN"/>
    <property type="match status" value="1"/>
</dbReference>
<reference evidence="1 2" key="1">
    <citation type="submission" date="2019-12" db="EMBL/GenBank/DDBJ databases">
        <title>Mucilaginibacter sp. HMF7410 genome sequencing and assembly.</title>
        <authorList>
            <person name="Kang H."/>
            <person name="Cha I."/>
            <person name="Kim H."/>
            <person name="Joh K."/>
        </authorList>
    </citation>
    <scope>NUCLEOTIDE SEQUENCE [LARGE SCALE GENOMIC DNA]</scope>
    <source>
        <strain evidence="1 2">HMF7410</strain>
    </source>
</reference>
<gene>
    <name evidence="1" type="ORF">GO621_17445</name>
</gene>
<dbReference type="AlphaFoldDB" id="A0A7K1T155"/>
<evidence type="ECO:0000313" key="2">
    <source>
        <dbReference type="Proteomes" id="UP000462014"/>
    </source>
</evidence>
<dbReference type="InterPro" id="IPR002763">
    <property type="entry name" value="DUF72"/>
</dbReference>
<name>A0A7K1T155_9SPHI</name>
<dbReference type="EMBL" id="WPIK01000022">
    <property type="protein sequence ID" value="MVN23312.1"/>
    <property type="molecule type" value="Genomic_DNA"/>
</dbReference>